<feature type="transmembrane region" description="Helical" evidence="2">
    <location>
        <begin position="286"/>
        <end position="304"/>
    </location>
</feature>
<evidence type="ECO:0000313" key="3">
    <source>
        <dbReference type="EnsemblProtists" id="PYU1_T003792"/>
    </source>
</evidence>
<sequence length="475" mass="53892">MRRGFSVHVHALPQAPPSHFRAAWISFRQRRPLSTAFYVVLTVLRNILGCVFCALCANFCYSLGNIFTLRVSTYQSTESIIVANLVWTNVLYYGITLVTYSTALQSQRFITSPETRPSLRFCITKLARATWRCYAVSVFLILAWGILFVNMFPVTWRWMRLDFFIGATVNHIFAAAIARATKHTYDHETCKGHLRRQKRAPQPTITDTNGSSSLNVPTQSRSFWRVYLKTFPEVMCAMGAGVYVQLASQNQLFSRGATAVLIFALVSFAVKLLLQELAKAYVMKRNIHQVYIMCMLVGLPTVLIDTQVRIIMLGKQSTNHASAGTLTMAVSETLLRIGKVMLIKWQIRHREAEVLCTDSAHQKQQILDFHTAEVMADMYAEYIAIACSASILFFFANNPKYQVVDDMTASKVVQLQWLLVYQLGLEIVVDYVSCVFEIAVGVQFERVRKLSVFLAFMFMTIAVVNISISSFLYLK</sequence>
<evidence type="ECO:0000256" key="2">
    <source>
        <dbReference type="SAM" id="Phobius"/>
    </source>
</evidence>
<feature type="transmembrane region" description="Helical" evidence="2">
    <location>
        <begin position="379"/>
        <end position="396"/>
    </location>
</feature>
<dbReference type="eggNOG" id="ENOG502SK4Z">
    <property type="taxonomic scope" value="Eukaryota"/>
</dbReference>
<accession>K3WFQ1</accession>
<dbReference type="VEuPathDB" id="FungiDB:PYU1_G003782"/>
<dbReference type="HOGENOM" id="CLU_020852_1_0_1"/>
<feature type="transmembrane region" description="Helical" evidence="2">
    <location>
        <begin position="81"/>
        <end position="100"/>
    </location>
</feature>
<dbReference type="AlphaFoldDB" id="K3WFQ1"/>
<keyword evidence="2" id="KW-0812">Transmembrane</keyword>
<keyword evidence="4" id="KW-1185">Reference proteome</keyword>
<feature type="region of interest" description="Disordered" evidence="1">
    <location>
        <begin position="192"/>
        <end position="215"/>
    </location>
</feature>
<name>K3WFQ1_GLOUD</name>
<keyword evidence="2" id="KW-0472">Membrane</keyword>
<dbReference type="EnsemblProtists" id="PYU1_T003792">
    <property type="protein sequence ID" value="PYU1_T003792"/>
    <property type="gene ID" value="PYU1_G003782"/>
</dbReference>
<dbReference type="InParanoid" id="K3WFQ1"/>
<dbReference type="Proteomes" id="UP000019132">
    <property type="component" value="Unassembled WGS sequence"/>
</dbReference>
<reference evidence="4" key="1">
    <citation type="journal article" date="2010" name="Genome Biol.">
        <title>Genome sequence of the necrotrophic plant pathogen Pythium ultimum reveals original pathogenicity mechanisms and effector repertoire.</title>
        <authorList>
            <person name="Levesque C.A."/>
            <person name="Brouwer H."/>
            <person name="Cano L."/>
            <person name="Hamilton J.P."/>
            <person name="Holt C."/>
            <person name="Huitema E."/>
            <person name="Raffaele S."/>
            <person name="Robideau G.P."/>
            <person name="Thines M."/>
            <person name="Win J."/>
            <person name="Zerillo M.M."/>
            <person name="Beakes G.W."/>
            <person name="Boore J.L."/>
            <person name="Busam D."/>
            <person name="Dumas B."/>
            <person name="Ferriera S."/>
            <person name="Fuerstenberg S.I."/>
            <person name="Gachon C.M."/>
            <person name="Gaulin E."/>
            <person name="Govers F."/>
            <person name="Grenville-Briggs L."/>
            <person name="Horner N."/>
            <person name="Hostetler J."/>
            <person name="Jiang R.H."/>
            <person name="Johnson J."/>
            <person name="Krajaejun T."/>
            <person name="Lin H."/>
            <person name="Meijer H.J."/>
            <person name="Moore B."/>
            <person name="Morris P."/>
            <person name="Phuntmart V."/>
            <person name="Puiu D."/>
            <person name="Shetty J."/>
            <person name="Stajich J.E."/>
            <person name="Tripathy S."/>
            <person name="Wawra S."/>
            <person name="van West P."/>
            <person name="Whitty B.R."/>
            <person name="Coutinho P.M."/>
            <person name="Henrissat B."/>
            <person name="Martin F."/>
            <person name="Thomas P.D."/>
            <person name="Tyler B.M."/>
            <person name="De Vries R.P."/>
            <person name="Kamoun S."/>
            <person name="Yandell M."/>
            <person name="Tisserat N."/>
            <person name="Buell C.R."/>
        </authorList>
    </citation>
    <scope>NUCLEOTIDE SEQUENCE</scope>
    <source>
        <strain evidence="4">DAOM:BR144</strain>
    </source>
</reference>
<feature type="transmembrane region" description="Helical" evidence="2">
    <location>
        <begin position="252"/>
        <end position="274"/>
    </location>
</feature>
<evidence type="ECO:0000256" key="1">
    <source>
        <dbReference type="SAM" id="MobiDB-lite"/>
    </source>
</evidence>
<feature type="transmembrane region" description="Helical" evidence="2">
    <location>
        <begin position="417"/>
        <end position="440"/>
    </location>
</feature>
<dbReference type="OMA" id="CALCANF"/>
<protein>
    <submittedName>
        <fullName evidence="3">Uncharacterized protein</fullName>
    </submittedName>
</protein>
<organism evidence="3 4">
    <name type="scientific">Globisporangium ultimum (strain ATCC 200006 / CBS 805.95 / DAOM BR144)</name>
    <name type="common">Pythium ultimum</name>
    <dbReference type="NCBI Taxonomy" id="431595"/>
    <lineage>
        <taxon>Eukaryota</taxon>
        <taxon>Sar</taxon>
        <taxon>Stramenopiles</taxon>
        <taxon>Oomycota</taxon>
        <taxon>Peronosporomycetes</taxon>
        <taxon>Pythiales</taxon>
        <taxon>Pythiaceae</taxon>
        <taxon>Globisporangium</taxon>
    </lineage>
</organism>
<feature type="transmembrane region" description="Helical" evidence="2">
    <location>
        <begin position="36"/>
        <end position="61"/>
    </location>
</feature>
<feature type="compositionally biased region" description="Polar residues" evidence="1">
    <location>
        <begin position="203"/>
        <end position="215"/>
    </location>
</feature>
<reference evidence="4" key="2">
    <citation type="submission" date="2010-04" db="EMBL/GenBank/DDBJ databases">
        <authorList>
            <person name="Buell R."/>
            <person name="Hamilton J."/>
            <person name="Hostetler J."/>
        </authorList>
    </citation>
    <scope>NUCLEOTIDE SEQUENCE [LARGE SCALE GENOMIC DNA]</scope>
    <source>
        <strain evidence="4">DAOM:BR144</strain>
    </source>
</reference>
<feature type="transmembrane region" description="Helical" evidence="2">
    <location>
        <begin position="452"/>
        <end position="474"/>
    </location>
</feature>
<keyword evidence="2" id="KW-1133">Transmembrane helix</keyword>
<proteinExistence type="predicted"/>
<reference evidence="3" key="3">
    <citation type="submission" date="2015-02" db="UniProtKB">
        <authorList>
            <consortium name="EnsemblProtists"/>
        </authorList>
    </citation>
    <scope>IDENTIFICATION</scope>
    <source>
        <strain evidence="3">DAOM BR144</strain>
    </source>
</reference>
<feature type="transmembrane region" description="Helical" evidence="2">
    <location>
        <begin position="133"/>
        <end position="152"/>
    </location>
</feature>
<evidence type="ECO:0000313" key="4">
    <source>
        <dbReference type="Proteomes" id="UP000019132"/>
    </source>
</evidence>
<dbReference type="EMBL" id="GL376638">
    <property type="status" value="NOT_ANNOTATED_CDS"/>
    <property type="molecule type" value="Genomic_DNA"/>
</dbReference>